<keyword evidence="5" id="KW-0627">Porphyrin biosynthesis</keyword>
<dbReference type="Gene3D" id="3.40.1010.10">
    <property type="entry name" value="Cobalt-precorrin-4 Transmethylase, Domain 1"/>
    <property type="match status" value="1"/>
</dbReference>
<dbReference type="PROSITE" id="PS00839">
    <property type="entry name" value="SUMT_1"/>
    <property type="match status" value="1"/>
</dbReference>
<organism evidence="9 10">
    <name type="scientific">Iris pallida</name>
    <name type="common">Sweet iris</name>
    <dbReference type="NCBI Taxonomy" id="29817"/>
    <lineage>
        <taxon>Eukaryota</taxon>
        <taxon>Viridiplantae</taxon>
        <taxon>Streptophyta</taxon>
        <taxon>Embryophyta</taxon>
        <taxon>Tracheophyta</taxon>
        <taxon>Spermatophyta</taxon>
        <taxon>Magnoliopsida</taxon>
        <taxon>Liliopsida</taxon>
        <taxon>Asparagales</taxon>
        <taxon>Iridaceae</taxon>
        <taxon>Iridoideae</taxon>
        <taxon>Irideae</taxon>
        <taxon>Iris</taxon>
    </lineage>
</organism>
<dbReference type="InterPro" id="IPR006366">
    <property type="entry name" value="CobA/CysG_C"/>
</dbReference>
<evidence type="ECO:0000256" key="7">
    <source>
        <dbReference type="SAM" id="MobiDB-lite"/>
    </source>
</evidence>
<feature type="compositionally biased region" description="Basic and acidic residues" evidence="7">
    <location>
        <begin position="58"/>
        <end position="67"/>
    </location>
</feature>
<gene>
    <name evidence="9" type="ORF">M6B38_156570</name>
</gene>
<dbReference type="Proteomes" id="UP001140949">
    <property type="component" value="Unassembled WGS sequence"/>
</dbReference>
<reference evidence="9" key="2">
    <citation type="submission" date="2023-04" db="EMBL/GenBank/DDBJ databases">
        <authorList>
            <person name="Bruccoleri R.E."/>
            <person name="Oakeley E.J."/>
            <person name="Faust A.-M."/>
            <person name="Dessus-Babus S."/>
            <person name="Altorfer M."/>
            <person name="Burckhardt D."/>
            <person name="Oertli M."/>
            <person name="Naumann U."/>
            <person name="Petersen F."/>
            <person name="Wong J."/>
        </authorList>
    </citation>
    <scope>NUCLEOTIDE SEQUENCE</scope>
    <source>
        <strain evidence="9">GSM-AAB239-AS_SAM_17_03QT</strain>
        <tissue evidence="9">Leaf</tissue>
    </source>
</reference>
<evidence type="ECO:0000256" key="2">
    <source>
        <dbReference type="ARBA" id="ARBA00022603"/>
    </source>
</evidence>
<dbReference type="InterPro" id="IPR000878">
    <property type="entry name" value="4pyrrol_Mease"/>
</dbReference>
<evidence type="ECO:0000256" key="3">
    <source>
        <dbReference type="ARBA" id="ARBA00022679"/>
    </source>
</evidence>
<accession>A0AAX6F250</accession>
<dbReference type="NCBIfam" id="TIGR01469">
    <property type="entry name" value="cobA_cysG_Cterm"/>
    <property type="match status" value="1"/>
</dbReference>
<keyword evidence="4" id="KW-0949">S-adenosyl-L-methionine</keyword>
<dbReference type="EC" id="2.1.1.107" evidence="1"/>
<dbReference type="GO" id="GO:0004851">
    <property type="term" value="F:uroporphyrin-III C-methyltransferase activity"/>
    <property type="evidence" value="ECO:0007669"/>
    <property type="project" value="UniProtKB-EC"/>
</dbReference>
<evidence type="ECO:0000256" key="4">
    <source>
        <dbReference type="ARBA" id="ARBA00022691"/>
    </source>
</evidence>
<dbReference type="InterPro" id="IPR014777">
    <property type="entry name" value="4pyrrole_Mease_sub1"/>
</dbReference>
<comment type="similarity">
    <text evidence="6">Belongs to the precorrin methyltransferase family.</text>
</comment>
<proteinExistence type="inferred from homology"/>
<evidence type="ECO:0000259" key="8">
    <source>
        <dbReference type="Pfam" id="PF00590"/>
    </source>
</evidence>
<name>A0AAX6F250_IRIPA</name>
<dbReference type="PROSITE" id="PS00840">
    <property type="entry name" value="SUMT_2"/>
    <property type="match status" value="1"/>
</dbReference>
<keyword evidence="2 6" id="KW-0489">Methyltransferase</keyword>
<dbReference type="FunFam" id="3.40.1010.10:FF:000001">
    <property type="entry name" value="Siroheme synthase"/>
    <property type="match status" value="1"/>
</dbReference>
<dbReference type="CDD" id="cd11642">
    <property type="entry name" value="SUMT"/>
    <property type="match status" value="1"/>
</dbReference>
<evidence type="ECO:0000313" key="10">
    <source>
        <dbReference type="Proteomes" id="UP001140949"/>
    </source>
</evidence>
<evidence type="ECO:0000256" key="1">
    <source>
        <dbReference type="ARBA" id="ARBA00012162"/>
    </source>
</evidence>
<dbReference type="InterPro" id="IPR003043">
    <property type="entry name" value="Uropor_MeTrfase_CS"/>
</dbReference>
<dbReference type="NCBIfam" id="NF004790">
    <property type="entry name" value="PRK06136.1"/>
    <property type="match status" value="1"/>
</dbReference>
<dbReference type="PANTHER" id="PTHR45790:SF3">
    <property type="entry name" value="S-ADENOSYL-L-METHIONINE-DEPENDENT UROPORPHYRINOGEN III METHYLTRANSFERASE, CHLOROPLASTIC"/>
    <property type="match status" value="1"/>
</dbReference>
<keyword evidence="10" id="KW-1185">Reference proteome</keyword>
<reference evidence="9" key="1">
    <citation type="journal article" date="2023" name="GigaByte">
        <title>Genome assembly of the bearded iris, Iris pallida Lam.</title>
        <authorList>
            <person name="Bruccoleri R.E."/>
            <person name="Oakeley E.J."/>
            <person name="Faust A.M.E."/>
            <person name="Altorfer M."/>
            <person name="Dessus-Babus S."/>
            <person name="Burckhardt D."/>
            <person name="Oertli M."/>
            <person name="Naumann U."/>
            <person name="Petersen F."/>
            <person name="Wong J."/>
        </authorList>
    </citation>
    <scope>NUCLEOTIDE SEQUENCE</scope>
    <source>
        <strain evidence="9">GSM-AAB239-AS_SAM_17_03QT</strain>
    </source>
</reference>
<dbReference type="GO" id="GO:0032259">
    <property type="term" value="P:methylation"/>
    <property type="evidence" value="ECO:0007669"/>
    <property type="project" value="UniProtKB-KW"/>
</dbReference>
<dbReference type="Pfam" id="PF00590">
    <property type="entry name" value="TP_methylase"/>
    <property type="match status" value="1"/>
</dbReference>
<dbReference type="AlphaFoldDB" id="A0AAX6F250"/>
<dbReference type="InterPro" id="IPR050161">
    <property type="entry name" value="Siro_Cobalamin_biosynth"/>
</dbReference>
<dbReference type="Gene3D" id="3.30.950.10">
    <property type="entry name" value="Methyltransferase, Cobalt-precorrin-4 Transmethylase, Domain 2"/>
    <property type="match status" value="1"/>
</dbReference>
<dbReference type="SUPFAM" id="SSF53790">
    <property type="entry name" value="Tetrapyrrole methylase"/>
    <property type="match status" value="1"/>
</dbReference>
<comment type="caution">
    <text evidence="9">The sequence shown here is derived from an EMBL/GenBank/DDBJ whole genome shotgun (WGS) entry which is preliminary data.</text>
</comment>
<dbReference type="GO" id="GO:0019354">
    <property type="term" value="P:siroheme biosynthetic process"/>
    <property type="evidence" value="ECO:0007669"/>
    <property type="project" value="InterPro"/>
</dbReference>
<dbReference type="InterPro" id="IPR014776">
    <property type="entry name" value="4pyrrole_Mease_sub2"/>
</dbReference>
<feature type="domain" description="Tetrapyrrole methylase" evidence="8">
    <location>
        <begin position="108"/>
        <end position="319"/>
    </location>
</feature>
<dbReference type="PANTHER" id="PTHR45790">
    <property type="entry name" value="SIROHEME SYNTHASE-RELATED"/>
    <property type="match status" value="1"/>
</dbReference>
<evidence type="ECO:0000256" key="6">
    <source>
        <dbReference type="RuleBase" id="RU003960"/>
    </source>
</evidence>
<evidence type="ECO:0000256" key="5">
    <source>
        <dbReference type="ARBA" id="ARBA00023244"/>
    </source>
</evidence>
<evidence type="ECO:0000313" key="9">
    <source>
        <dbReference type="EMBL" id="KAJ6810490.1"/>
    </source>
</evidence>
<sequence length="368" mass="39689">MASSSTAPSPPPSSSIIIRRHHHHRILHFPIPSPYPRFSITLSCASSSSSSSPFTEFNSKERHERDSWINNNNNEEDNNDIALRLPDLKNLLKLLQQKNGGPRSLGRVCLVGTGPGDPDLLTVKAARAIETADLVLYDRLVSDEVLSLVGGSARMLYVGKTAGYHSRTQDEIHRLLLAFAEAGANVVRLKGGDPLVFGRGGEEMDFLQQQGIQVKVIPGITSASGIAAELGIPLTHRGVANSVRFLTGHSRSGGTDPLYVAEHAADPDSTLVLYMGLSTLPALAPKLVNHGLPPDTPAVAVERGTTRQQRTVFSEIKDLVNEVKSAELVSPTLIIVGKVVALSPLWPQSSKRTPILQSEAFSMQTNRS</sequence>
<dbReference type="EMBL" id="JANAVB010032419">
    <property type="protein sequence ID" value="KAJ6810490.1"/>
    <property type="molecule type" value="Genomic_DNA"/>
</dbReference>
<keyword evidence="3 6" id="KW-0808">Transferase</keyword>
<feature type="region of interest" description="Disordered" evidence="7">
    <location>
        <begin position="46"/>
        <end position="76"/>
    </location>
</feature>
<dbReference type="InterPro" id="IPR035996">
    <property type="entry name" value="4pyrrol_Methylase_sf"/>
</dbReference>
<dbReference type="FunFam" id="3.30.950.10:FF:000001">
    <property type="entry name" value="Siroheme synthase"/>
    <property type="match status" value="1"/>
</dbReference>
<protein>
    <recommendedName>
        <fullName evidence="1">uroporphyrinogen-III C-methyltransferase</fullName>
        <ecNumber evidence="1">2.1.1.107</ecNumber>
    </recommendedName>
</protein>